<dbReference type="AlphaFoldDB" id="A0A1H7H773"/>
<name>A0A1H7H773_9FIRM</name>
<dbReference type="GO" id="GO:0016758">
    <property type="term" value="F:hexosyltransferase activity"/>
    <property type="evidence" value="ECO:0007669"/>
    <property type="project" value="UniProtKB-ARBA"/>
</dbReference>
<keyword evidence="2" id="KW-0808">Transferase</keyword>
<protein>
    <submittedName>
        <fullName evidence="2">Glycosyl transferase family 2</fullName>
    </submittedName>
</protein>
<proteinExistence type="predicted"/>
<dbReference type="Proteomes" id="UP000182321">
    <property type="component" value="Unassembled WGS sequence"/>
</dbReference>
<dbReference type="Gene3D" id="3.90.550.10">
    <property type="entry name" value="Spore Coat Polysaccharide Biosynthesis Protein SpsA, Chain A"/>
    <property type="match status" value="1"/>
</dbReference>
<dbReference type="PANTHER" id="PTHR22916">
    <property type="entry name" value="GLYCOSYLTRANSFERASE"/>
    <property type="match status" value="1"/>
</dbReference>
<dbReference type="SUPFAM" id="SSF53448">
    <property type="entry name" value="Nucleotide-diphospho-sugar transferases"/>
    <property type="match status" value="1"/>
</dbReference>
<dbReference type="Pfam" id="PF00535">
    <property type="entry name" value="Glycos_transf_2"/>
    <property type="match status" value="1"/>
</dbReference>
<dbReference type="EMBL" id="FNZX01000005">
    <property type="protein sequence ID" value="SEK46109.1"/>
    <property type="molecule type" value="Genomic_DNA"/>
</dbReference>
<dbReference type="PANTHER" id="PTHR22916:SF3">
    <property type="entry name" value="UDP-GLCNAC:BETAGAL BETA-1,3-N-ACETYLGLUCOSAMINYLTRANSFERASE-LIKE PROTEIN 1"/>
    <property type="match status" value="1"/>
</dbReference>
<feature type="domain" description="Glycosyltransferase 2-like" evidence="1">
    <location>
        <begin position="6"/>
        <end position="135"/>
    </location>
</feature>
<evidence type="ECO:0000313" key="3">
    <source>
        <dbReference type="Proteomes" id="UP000182321"/>
    </source>
</evidence>
<dbReference type="CDD" id="cd04196">
    <property type="entry name" value="GT_2_like_d"/>
    <property type="match status" value="1"/>
</dbReference>
<dbReference type="InterPro" id="IPR029044">
    <property type="entry name" value="Nucleotide-diphossugar_trans"/>
</dbReference>
<dbReference type="RefSeq" id="WP_074789782.1">
    <property type="nucleotide sequence ID" value="NZ_FNZX01000005.1"/>
</dbReference>
<accession>A0A1H7H773</accession>
<gene>
    <name evidence="2" type="ORF">SAMN02910377_00949</name>
</gene>
<organism evidence="2 3">
    <name type="scientific">Pseudobutyrivibrio ruminis</name>
    <dbReference type="NCBI Taxonomy" id="46206"/>
    <lineage>
        <taxon>Bacteria</taxon>
        <taxon>Bacillati</taxon>
        <taxon>Bacillota</taxon>
        <taxon>Clostridia</taxon>
        <taxon>Lachnospirales</taxon>
        <taxon>Lachnospiraceae</taxon>
        <taxon>Pseudobutyrivibrio</taxon>
    </lineage>
</organism>
<sequence length="309" mass="36246">MSQVAIILATYNGEKYIQEQIESIINNSYTKYTIYVCDDGSTDKTPSIVNGLKDKYKDKIVFNANDINRGGLANFLYWTSQIEADYYMFCDQDDVWYENKIQVSLDFIKSVEKGNSDVPVTIFGDANVVDERLDLLHESFFKNENLDASKCSFKDLLMENKLLGCTVMFNRRTQELLRAVDKLPENIRMHDWWIGLIASTFGKVAYYNQPLLMYRQHGNNQVGANGYIEYIMKNIFNWKEQRAQLYAIFSQGESFLNCYRDLLTDDQIEYLEEFSSFYKRGWISRKIRFIKNGYRKTGIMRNLGMWLVV</sequence>
<evidence type="ECO:0000259" key="1">
    <source>
        <dbReference type="Pfam" id="PF00535"/>
    </source>
</evidence>
<evidence type="ECO:0000313" key="2">
    <source>
        <dbReference type="EMBL" id="SEK46109.1"/>
    </source>
</evidence>
<keyword evidence="3" id="KW-1185">Reference proteome</keyword>
<dbReference type="InterPro" id="IPR001173">
    <property type="entry name" value="Glyco_trans_2-like"/>
</dbReference>
<reference evidence="3" key="1">
    <citation type="submission" date="2016-10" db="EMBL/GenBank/DDBJ databases">
        <authorList>
            <person name="Varghese N."/>
        </authorList>
    </citation>
    <scope>NUCLEOTIDE SEQUENCE [LARGE SCALE GENOMIC DNA]</scope>
    <source>
        <strain evidence="3">ACV-9</strain>
    </source>
</reference>